<dbReference type="PANTHER" id="PTHR30537">
    <property type="entry name" value="HTH-TYPE TRANSCRIPTIONAL REGULATOR"/>
    <property type="match status" value="1"/>
</dbReference>
<reference evidence="7" key="1">
    <citation type="submission" date="2016-01" db="EMBL/GenBank/DDBJ databases">
        <authorList>
            <person name="Peeters Charlotte."/>
        </authorList>
    </citation>
    <scope>NUCLEOTIDE SEQUENCE [LARGE SCALE GENOMIC DNA]</scope>
</reference>
<dbReference type="SUPFAM" id="SSF53850">
    <property type="entry name" value="Periplasmic binding protein-like II"/>
    <property type="match status" value="1"/>
</dbReference>
<protein>
    <submittedName>
        <fullName evidence="6">LysR family transcriptional regulator</fullName>
    </submittedName>
</protein>
<evidence type="ECO:0000256" key="2">
    <source>
        <dbReference type="ARBA" id="ARBA00023015"/>
    </source>
</evidence>
<dbReference type="Gene3D" id="3.40.190.10">
    <property type="entry name" value="Periplasmic binding protein-like II"/>
    <property type="match status" value="2"/>
</dbReference>
<dbReference type="Proteomes" id="UP000054624">
    <property type="component" value="Unassembled WGS sequence"/>
</dbReference>
<keyword evidence="4" id="KW-0804">Transcription</keyword>
<keyword evidence="3" id="KW-0238">DNA-binding</keyword>
<dbReference type="SUPFAM" id="SSF46785">
    <property type="entry name" value="Winged helix' DNA-binding domain"/>
    <property type="match status" value="1"/>
</dbReference>
<organism evidence="6 7">
    <name type="scientific">Caballeronia temeraria</name>
    <dbReference type="NCBI Taxonomy" id="1777137"/>
    <lineage>
        <taxon>Bacteria</taxon>
        <taxon>Pseudomonadati</taxon>
        <taxon>Pseudomonadota</taxon>
        <taxon>Betaproteobacteria</taxon>
        <taxon>Burkholderiales</taxon>
        <taxon>Burkholderiaceae</taxon>
        <taxon>Caballeronia</taxon>
    </lineage>
</organism>
<dbReference type="InterPro" id="IPR036390">
    <property type="entry name" value="WH_DNA-bd_sf"/>
</dbReference>
<sequence length="296" mass="32192">MRRLPPLNALRAFDAAARHLNISAAARELHVTHSAVSHQVRQLEEWLGKSLFIRHAGGVRLTPEGQSLKQVADQIFSQLQAHCEELAEGAPVAEIVLGAPASFLSNWLIPRLDRFESAHPHVRVRLQTSGTIEDLQRQVIDCLIVSGQNWPANVDAVRLFDEHVGPVCAPDWAHRIGAPKDLIGQPLLHTSSRPHAWEAWAAGNGLEPASFANGRRFDQLSLLLEGAVARLGIAIAPATLVQREISHGRLIAPLGFIATGATFAFCSMVGSPNEAVRDFSEWLQEELSGATPDSPC</sequence>
<dbReference type="PRINTS" id="PR00039">
    <property type="entry name" value="HTHLYSR"/>
</dbReference>
<dbReference type="Pfam" id="PF03466">
    <property type="entry name" value="LysR_substrate"/>
    <property type="match status" value="1"/>
</dbReference>
<dbReference type="Pfam" id="PF00126">
    <property type="entry name" value="HTH_1"/>
    <property type="match status" value="1"/>
</dbReference>
<dbReference type="PROSITE" id="PS50931">
    <property type="entry name" value="HTH_LYSR"/>
    <property type="match status" value="1"/>
</dbReference>
<name>A0A158D6S7_9BURK</name>
<dbReference type="InterPro" id="IPR058163">
    <property type="entry name" value="LysR-type_TF_proteobact-type"/>
</dbReference>
<dbReference type="OrthoDB" id="9178397at2"/>
<dbReference type="AlphaFoldDB" id="A0A158D6S7"/>
<keyword evidence="7" id="KW-1185">Reference proteome</keyword>
<dbReference type="FunFam" id="3.40.190.10:FF:000017">
    <property type="entry name" value="Glycine cleavage system transcriptional activator"/>
    <property type="match status" value="1"/>
</dbReference>
<dbReference type="InterPro" id="IPR000847">
    <property type="entry name" value="LysR_HTH_N"/>
</dbReference>
<accession>A0A158D6S7</accession>
<comment type="similarity">
    <text evidence="1">Belongs to the LysR transcriptional regulatory family.</text>
</comment>
<dbReference type="GO" id="GO:0043565">
    <property type="term" value="F:sequence-specific DNA binding"/>
    <property type="evidence" value="ECO:0007669"/>
    <property type="project" value="TreeGrafter"/>
</dbReference>
<evidence type="ECO:0000256" key="4">
    <source>
        <dbReference type="ARBA" id="ARBA00023163"/>
    </source>
</evidence>
<evidence type="ECO:0000256" key="3">
    <source>
        <dbReference type="ARBA" id="ARBA00023125"/>
    </source>
</evidence>
<dbReference type="RefSeq" id="WP_074171457.1">
    <property type="nucleotide sequence ID" value="NZ_FCOI02000034.1"/>
</dbReference>
<dbReference type="InterPro" id="IPR005119">
    <property type="entry name" value="LysR_subst-bd"/>
</dbReference>
<evidence type="ECO:0000313" key="6">
    <source>
        <dbReference type="EMBL" id="SAK90362.1"/>
    </source>
</evidence>
<dbReference type="GO" id="GO:0006351">
    <property type="term" value="P:DNA-templated transcription"/>
    <property type="evidence" value="ECO:0007669"/>
    <property type="project" value="TreeGrafter"/>
</dbReference>
<evidence type="ECO:0000259" key="5">
    <source>
        <dbReference type="PROSITE" id="PS50931"/>
    </source>
</evidence>
<evidence type="ECO:0000256" key="1">
    <source>
        <dbReference type="ARBA" id="ARBA00009437"/>
    </source>
</evidence>
<dbReference type="STRING" id="1777137.AWB76_06547"/>
<proteinExistence type="inferred from homology"/>
<dbReference type="PANTHER" id="PTHR30537:SF74">
    <property type="entry name" value="HTH-TYPE TRANSCRIPTIONAL REGULATOR TRPI"/>
    <property type="match status" value="1"/>
</dbReference>
<dbReference type="Gene3D" id="1.10.10.10">
    <property type="entry name" value="Winged helix-like DNA-binding domain superfamily/Winged helix DNA-binding domain"/>
    <property type="match status" value="1"/>
</dbReference>
<dbReference type="GO" id="GO:0003700">
    <property type="term" value="F:DNA-binding transcription factor activity"/>
    <property type="evidence" value="ECO:0007669"/>
    <property type="project" value="InterPro"/>
</dbReference>
<dbReference type="InterPro" id="IPR036388">
    <property type="entry name" value="WH-like_DNA-bd_sf"/>
</dbReference>
<evidence type="ECO:0000313" key="7">
    <source>
        <dbReference type="Proteomes" id="UP000054624"/>
    </source>
</evidence>
<dbReference type="FunFam" id="1.10.10.10:FF:000038">
    <property type="entry name" value="Glycine cleavage system transcriptional activator"/>
    <property type="match status" value="1"/>
</dbReference>
<feature type="domain" description="HTH lysR-type" evidence="5">
    <location>
        <begin position="5"/>
        <end position="62"/>
    </location>
</feature>
<gene>
    <name evidence="6" type="ORF">AWB76_06547</name>
</gene>
<keyword evidence="2" id="KW-0805">Transcription regulation</keyword>
<dbReference type="EMBL" id="FCOI02000034">
    <property type="protein sequence ID" value="SAK90362.1"/>
    <property type="molecule type" value="Genomic_DNA"/>
</dbReference>